<dbReference type="AlphaFoldDB" id="A0A8X6HYJ0"/>
<evidence type="ECO:0000313" key="3">
    <source>
        <dbReference type="Proteomes" id="UP000887116"/>
    </source>
</evidence>
<organism evidence="2 3">
    <name type="scientific">Trichonephila clavata</name>
    <name type="common">Joro spider</name>
    <name type="synonym">Nephila clavata</name>
    <dbReference type="NCBI Taxonomy" id="2740835"/>
    <lineage>
        <taxon>Eukaryota</taxon>
        <taxon>Metazoa</taxon>
        <taxon>Ecdysozoa</taxon>
        <taxon>Arthropoda</taxon>
        <taxon>Chelicerata</taxon>
        <taxon>Arachnida</taxon>
        <taxon>Araneae</taxon>
        <taxon>Araneomorphae</taxon>
        <taxon>Entelegynae</taxon>
        <taxon>Araneoidea</taxon>
        <taxon>Nephilidae</taxon>
        <taxon>Trichonephila</taxon>
    </lineage>
</organism>
<evidence type="ECO:0000256" key="1">
    <source>
        <dbReference type="SAM" id="MobiDB-lite"/>
    </source>
</evidence>
<feature type="compositionally biased region" description="Basic and acidic residues" evidence="1">
    <location>
        <begin position="1"/>
        <end position="19"/>
    </location>
</feature>
<sequence>MDKKSENKNDSNATEEKLNRLKGSIKGTLTRLETFTSEKTVSNDTNVTKIESVVADEESVDFPDAADVISNDIYMDGVLSEESTLKGSKKLQTKIRLLVSQLLLRGGFELNKWVSNIPVLLKDLSAPSYAFDKEFQDAPVKSLGMLWDPKVDCVTYKV</sequence>
<name>A0A8X6HYJ0_TRICU</name>
<dbReference type="Proteomes" id="UP000887116">
    <property type="component" value="Unassembled WGS sequence"/>
</dbReference>
<proteinExistence type="predicted"/>
<reference evidence="2" key="1">
    <citation type="submission" date="2020-07" db="EMBL/GenBank/DDBJ databases">
        <title>Multicomponent nature underlies the extraordinary mechanical properties of spider dragline silk.</title>
        <authorList>
            <person name="Kono N."/>
            <person name="Nakamura H."/>
            <person name="Mori M."/>
            <person name="Yoshida Y."/>
            <person name="Ohtoshi R."/>
            <person name="Malay A.D."/>
            <person name="Moran D.A.P."/>
            <person name="Tomita M."/>
            <person name="Numata K."/>
            <person name="Arakawa K."/>
        </authorList>
    </citation>
    <scope>NUCLEOTIDE SEQUENCE</scope>
</reference>
<feature type="region of interest" description="Disordered" evidence="1">
    <location>
        <begin position="1"/>
        <end position="21"/>
    </location>
</feature>
<accession>A0A8X6HYJ0</accession>
<keyword evidence="3" id="KW-1185">Reference proteome</keyword>
<dbReference type="EMBL" id="BMAO01004506">
    <property type="protein sequence ID" value="GFQ95109.1"/>
    <property type="molecule type" value="Genomic_DNA"/>
</dbReference>
<gene>
    <name evidence="2" type="primary">AVEN_239158_1</name>
    <name evidence="2" type="ORF">TNCT_679731</name>
</gene>
<protein>
    <submittedName>
        <fullName evidence="2">Integrase catalytic domain-containing protein</fullName>
    </submittedName>
</protein>
<comment type="caution">
    <text evidence="2">The sequence shown here is derived from an EMBL/GenBank/DDBJ whole genome shotgun (WGS) entry which is preliminary data.</text>
</comment>
<dbReference type="OrthoDB" id="6434562at2759"/>
<evidence type="ECO:0000313" key="2">
    <source>
        <dbReference type="EMBL" id="GFQ95109.1"/>
    </source>
</evidence>